<feature type="compositionally biased region" description="Low complexity" evidence="1">
    <location>
        <begin position="183"/>
        <end position="195"/>
    </location>
</feature>
<proteinExistence type="predicted"/>
<protein>
    <submittedName>
        <fullName evidence="2">Uncharacterized protein</fullName>
    </submittedName>
</protein>
<keyword evidence="3" id="KW-1185">Reference proteome</keyword>
<evidence type="ECO:0000256" key="1">
    <source>
        <dbReference type="SAM" id="MobiDB-lite"/>
    </source>
</evidence>
<feature type="region of interest" description="Disordered" evidence="1">
    <location>
        <begin position="167"/>
        <end position="196"/>
    </location>
</feature>
<feature type="compositionally biased region" description="Polar residues" evidence="1">
    <location>
        <begin position="81"/>
        <end position="90"/>
    </location>
</feature>
<accession>A0A9W6BLQ7</accession>
<sequence>MVVTKFCLAKSATSQPSPAPFTADEGGRHAGGSCSAVGSQEVSTPVHGSDPTGSAAIHALTRSLGVGSGRTPSGSCRAAPSVQSLRSPATSVCPPSSGGAASERAAAGAPAGPLKASSAPVGRSSSVGVADEAPDRTFLVVGFSDSSVGPTGEGQGEGAATAAAGCHGAAGCTDRDNSSPVDAGASAAGTSAAAAPPSVLYTSRMQNVAVTYKM</sequence>
<comment type="caution">
    <text evidence="2">The sequence shown here is derived from an EMBL/GenBank/DDBJ whole genome shotgun (WGS) entry which is preliminary data.</text>
</comment>
<reference evidence="2 3" key="1">
    <citation type="journal article" date="2023" name="Commun. Biol.">
        <title>Reorganization of the ancestral sex-determining regions during the evolution of trioecy in Pleodorina starrii.</title>
        <authorList>
            <person name="Takahashi K."/>
            <person name="Suzuki S."/>
            <person name="Kawai-Toyooka H."/>
            <person name="Yamamoto K."/>
            <person name="Hamaji T."/>
            <person name="Ootsuki R."/>
            <person name="Yamaguchi H."/>
            <person name="Kawachi M."/>
            <person name="Higashiyama T."/>
            <person name="Nozaki H."/>
        </authorList>
    </citation>
    <scope>NUCLEOTIDE SEQUENCE [LARGE SCALE GENOMIC DNA]</scope>
    <source>
        <strain evidence="2 3">NIES-4479</strain>
    </source>
</reference>
<dbReference type="Proteomes" id="UP001165080">
    <property type="component" value="Unassembled WGS sequence"/>
</dbReference>
<evidence type="ECO:0000313" key="3">
    <source>
        <dbReference type="Proteomes" id="UP001165080"/>
    </source>
</evidence>
<feature type="region of interest" description="Disordered" evidence="1">
    <location>
        <begin position="12"/>
        <end position="128"/>
    </location>
</feature>
<dbReference type="AlphaFoldDB" id="A0A9W6BLQ7"/>
<gene>
    <name evidence="2" type="primary">PLEST005093</name>
    <name evidence="2" type="ORF">PLESTB_000861100</name>
</gene>
<dbReference type="EMBL" id="BRXU01000010">
    <property type="protein sequence ID" value="GLC54414.1"/>
    <property type="molecule type" value="Genomic_DNA"/>
</dbReference>
<organism evidence="2 3">
    <name type="scientific">Pleodorina starrii</name>
    <dbReference type="NCBI Taxonomy" id="330485"/>
    <lineage>
        <taxon>Eukaryota</taxon>
        <taxon>Viridiplantae</taxon>
        <taxon>Chlorophyta</taxon>
        <taxon>core chlorophytes</taxon>
        <taxon>Chlorophyceae</taxon>
        <taxon>CS clade</taxon>
        <taxon>Chlamydomonadales</taxon>
        <taxon>Volvocaceae</taxon>
        <taxon>Pleodorina</taxon>
    </lineage>
</organism>
<feature type="compositionally biased region" description="Low complexity" evidence="1">
    <location>
        <begin position="94"/>
        <end position="120"/>
    </location>
</feature>
<evidence type="ECO:0000313" key="2">
    <source>
        <dbReference type="EMBL" id="GLC54414.1"/>
    </source>
</evidence>
<name>A0A9W6BLQ7_9CHLO</name>